<dbReference type="Pfam" id="PF07833">
    <property type="entry name" value="Cu_amine_oxidN1"/>
    <property type="match status" value="2"/>
</dbReference>
<dbReference type="GO" id="GO:0030288">
    <property type="term" value="C:outer membrane-bounded periplasmic space"/>
    <property type="evidence" value="ECO:0007669"/>
    <property type="project" value="TreeGrafter"/>
</dbReference>
<dbReference type="PANTHER" id="PTHR30404">
    <property type="entry name" value="N-ACETYLMURAMOYL-L-ALANINE AMIDASE"/>
    <property type="match status" value="1"/>
</dbReference>
<reference evidence="3 4" key="1">
    <citation type="submission" date="2019-08" db="EMBL/GenBank/DDBJ databases">
        <title>In-depth cultivation of the pig gut microbiome towards novel bacterial diversity and tailored functional studies.</title>
        <authorList>
            <person name="Wylensek D."/>
            <person name="Hitch T.C.A."/>
            <person name="Clavel T."/>
        </authorList>
    </citation>
    <scope>NUCLEOTIDE SEQUENCE [LARGE SCALE GENOMIC DNA]</scope>
    <source>
        <strain evidence="3 4">WCA-693-APC-MOT-I</strain>
    </source>
</reference>
<name>A0A6L5XZR8_9FIRM</name>
<evidence type="ECO:0000313" key="3">
    <source>
        <dbReference type="EMBL" id="MSS64360.1"/>
    </source>
</evidence>
<dbReference type="SMART" id="SM00646">
    <property type="entry name" value="Ami_3"/>
    <property type="match status" value="1"/>
</dbReference>
<dbReference type="GO" id="GO:0009253">
    <property type="term" value="P:peptidoglycan catabolic process"/>
    <property type="evidence" value="ECO:0007669"/>
    <property type="project" value="InterPro"/>
</dbReference>
<feature type="domain" description="MurNAc-LAA" evidence="2">
    <location>
        <begin position="611"/>
        <end position="727"/>
    </location>
</feature>
<dbReference type="SUPFAM" id="SSF53187">
    <property type="entry name" value="Zn-dependent exopeptidases"/>
    <property type="match status" value="1"/>
</dbReference>
<dbReference type="Proteomes" id="UP000482209">
    <property type="component" value="Unassembled WGS sequence"/>
</dbReference>
<dbReference type="Gene3D" id="3.40.630.40">
    <property type="entry name" value="Zn-dependent exopeptidases"/>
    <property type="match status" value="1"/>
</dbReference>
<evidence type="ECO:0000313" key="4">
    <source>
        <dbReference type="Proteomes" id="UP000482209"/>
    </source>
</evidence>
<organism evidence="3 4">
    <name type="scientific">Velocimicrobium porci</name>
    <dbReference type="NCBI Taxonomy" id="2606634"/>
    <lineage>
        <taxon>Bacteria</taxon>
        <taxon>Bacillati</taxon>
        <taxon>Bacillota</taxon>
        <taxon>Clostridia</taxon>
        <taxon>Lachnospirales</taxon>
        <taxon>Lachnospiraceae</taxon>
        <taxon>Velocimicrobium</taxon>
    </lineage>
</organism>
<dbReference type="PANTHER" id="PTHR30404:SF0">
    <property type="entry name" value="N-ACETYLMURAMOYL-L-ALANINE AMIDASE AMIC"/>
    <property type="match status" value="1"/>
</dbReference>
<dbReference type="SUPFAM" id="SSF55383">
    <property type="entry name" value="Copper amine oxidase, domain N"/>
    <property type="match status" value="2"/>
</dbReference>
<proteinExistence type="predicted"/>
<dbReference type="InterPro" id="IPR012854">
    <property type="entry name" value="Cu_amine_oxidase-like_N"/>
</dbReference>
<gene>
    <name evidence="3" type="ORF">FYJ58_10815</name>
</gene>
<accession>A0A6L5XZR8</accession>
<dbReference type="AlphaFoldDB" id="A0A6L5XZR8"/>
<evidence type="ECO:0000256" key="1">
    <source>
        <dbReference type="ARBA" id="ARBA00022801"/>
    </source>
</evidence>
<dbReference type="Gene3D" id="3.30.457.10">
    <property type="entry name" value="Copper amine oxidase-like, N-terminal domain"/>
    <property type="match status" value="2"/>
</dbReference>
<evidence type="ECO:0000259" key="2">
    <source>
        <dbReference type="SMART" id="SM00646"/>
    </source>
</evidence>
<dbReference type="Pfam" id="PF01520">
    <property type="entry name" value="Amidase_3"/>
    <property type="match status" value="1"/>
</dbReference>
<keyword evidence="1" id="KW-0378">Hydrolase</keyword>
<dbReference type="RefSeq" id="WP_154519751.1">
    <property type="nucleotide sequence ID" value="NZ_VUMT01000017.1"/>
</dbReference>
<protein>
    <recommendedName>
        <fullName evidence="2">MurNAc-LAA domain-containing protein</fullName>
    </recommendedName>
</protein>
<comment type="caution">
    <text evidence="3">The sequence shown here is derived from an EMBL/GenBank/DDBJ whole genome shotgun (WGS) entry which is preliminary data.</text>
</comment>
<keyword evidence="4" id="KW-1185">Reference proteome</keyword>
<dbReference type="InterPro" id="IPR002508">
    <property type="entry name" value="MurNAc-LAA_cat"/>
</dbReference>
<dbReference type="EMBL" id="VUMT01000017">
    <property type="protein sequence ID" value="MSS64360.1"/>
    <property type="molecule type" value="Genomic_DNA"/>
</dbReference>
<dbReference type="InterPro" id="IPR036582">
    <property type="entry name" value="Mao_N_sf"/>
</dbReference>
<sequence>MNKTVGLMCTQEKKQIIGNFTKLVISIFFLLLLVLFPIAKVSAAGLSIKYDGKTIDYTSTQAKVTLDGKSVSLGGTPGIIIDGTCLVSYKEVFQIGLKASCQYDSKNGTITIRQYDTTIHMTLDSKTAYVNGLKKTLEVAPKKVTFNAKKVTKIYVPSRFVAETLGYSYTWNTSKKTAQIVSPFIIRYDKDWIVYKGTKGKVTFNNKSVNQTDMPSIVLDGTTLLRASKVIKDTLGAEYKYDSGTKKITISKDDVLIEMKVNSNQALVNGKAKTMGTKARLVTNKATNKSYIMVPGSFTVKELGYSYTWNSATKTSVIEKKSTTYCSYDWSSSLTEDNIVTSVSAKYNDYKDSIVIKGKENFQYTVSQSDTKKTLYIDIPNIYQNFEEISHSISDGYFINSLTISKKGTGIRLTVKKTSKASYYTSCSGNTLSVIICENNSSNQSISGYQLKIPVPDTVDFSAITDQDQYYNKKFIITIKGNYKSYFDTHPITYDSAIVSKVAVSVTSSNNTKVTVTTKRLYGYKYLDCGSYIGVKIANPSKIYKNIVVLDAGHGGKDSGAVNSKKAAYEKNLNLEIIYDKAKTYFNAKDSEIKAYWTRTDDTFVELSKRAEFAKSVEADLFISLHMNSAGSTAKGLEVLYASNNKNTMSGLNSKKMAEIFKQQLIEDLNMTDRGVKDRTRLIVLYKNSVPSVLIELGFISNSSDVAKLVDDTFQEKAAKAIYDAALTCFQKYPTGR</sequence>
<dbReference type="InterPro" id="IPR050695">
    <property type="entry name" value="N-acetylmuramoyl_amidase_3"/>
</dbReference>
<dbReference type="CDD" id="cd02696">
    <property type="entry name" value="MurNAc-LAA"/>
    <property type="match status" value="1"/>
</dbReference>
<dbReference type="GO" id="GO:0008745">
    <property type="term" value="F:N-acetylmuramoyl-L-alanine amidase activity"/>
    <property type="evidence" value="ECO:0007669"/>
    <property type="project" value="InterPro"/>
</dbReference>